<keyword evidence="1" id="KW-0378">Hydrolase</keyword>
<keyword evidence="1" id="KW-0624">Polysaccharide degradation</keyword>
<reference evidence="1 2" key="1">
    <citation type="submission" date="2016-08" db="EMBL/GenBank/DDBJ databases">
        <title>A new outlook on sporulation: Clostridium algidixylanolyticum.</title>
        <authorList>
            <person name="Poppleton D.I."/>
            <person name="Gribaldo S."/>
        </authorList>
    </citation>
    <scope>NUCLEOTIDE SEQUENCE [LARGE SCALE GENOMIC DNA]</scope>
    <source>
        <strain evidence="1 2">SPL73</strain>
    </source>
</reference>
<dbReference type="RefSeq" id="WP_120196127.1">
    <property type="nucleotide sequence ID" value="NZ_MCIA01000008.1"/>
</dbReference>
<keyword evidence="1" id="KW-0326">Glycosidase</keyword>
<dbReference type="Proteomes" id="UP000284277">
    <property type="component" value="Unassembled WGS sequence"/>
</dbReference>
<organism evidence="1 2">
    <name type="scientific">Lacrimispora algidixylanolytica</name>
    <dbReference type="NCBI Taxonomy" id="94868"/>
    <lineage>
        <taxon>Bacteria</taxon>
        <taxon>Bacillati</taxon>
        <taxon>Bacillota</taxon>
        <taxon>Clostridia</taxon>
        <taxon>Lachnospirales</taxon>
        <taxon>Lachnospiraceae</taxon>
        <taxon>Lacrimispora</taxon>
    </lineage>
</organism>
<protein>
    <submittedName>
        <fullName evidence="1">1,4-beta-xylanase</fullName>
    </submittedName>
</protein>
<dbReference type="OrthoDB" id="9758923at2"/>
<evidence type="ECO:0000313" key="1">
    <source>
        <dbReference type="EMBL" id="RKD33114.1"/>
    </source>
</evidence>
<dbReference type="PANTHER" id="PTHR43301:SF3">
    <property type="entry name" value="ARABINAN ENDO-1,5-ALPHA-L-ARABINOSIDASE A-RELATED"/>
    <property type="match status" value="1"/>
</dbReference>
<comment type="caution">
    <text evidence="1">The sequence shown here is derived from an EMBL/GenBank/DDBJ whole genome shotgun (WGS) entry which is preliminary data.</text>
</comment>
<keyword evidence="2" id="KW-1185">Reference proteome</keyword>
<keyword evidence="1" id="KW-0119">Carbohydrate metabolism</keyword>
<dbReference type="GO" id="GO:0016798">
    <property type="term" value="F:hydrolase activity, acting on glycosyl bonds"/>
    <property type="evidence" value="ECO:0007669"/>
    <property type="project" value="UniProtKB-KW"/>
</dbReference>
<proteinExistence type="predicted"/>
<dbReference type="GO" id="GO:0045493">
    <property type="term" value="P:xylan catabolic process"/>
    <property type="evidence" value="ECO:0007669"/>
    <property type="project" value="UniProtKB-KW"/>
</dbReference>
<name>A0A419T6C2_9FIRM</name>
<dbReference type="AlphaFoldDB" id="A0A419T6C2"/>
<dbReference type="InterPro" id="IPR050727">
    <property type="entry name" value="GH43_arabinanases"/>
</dbReference>
<gene>
    <name evidence="1" type="ORF">BET01_16000</name>
</gene>
<sequence>MYQAYLFVHFKEKETPDGEQVYFGLSQDGFHWEETNGGAPILTSAIGEQGVRDFTILRKEDGTYCILATDLSLARNFKTKYKGSWDEVGKNGSKSLILWQSADLIHWSKPQAISFVDESFGCVWAPDIIRDEKTGEYIIHWSSSHSSNHYGPKKIYGTRTRDFEHFTPPFVLFERDEIGIIDSAMYQENGRYYLFVKSEANPETIMLLQSDSVTGPFTPIKAFSEEMKKLEQGQYEAPTAFRMEDGRWCLLLDFYGTVKEKQGYIPFVSDDIHTGRFIRSDESFFFPYGFKHGTVLTLTNQEYERLKKAYL</sequence>
<keyword evidence="1" id="KW-0858">Xylan degradation</keyword>
<dbReference type="CDD" id="cd08983">
    <property type="entry name" value="GH43_Bt3655-like"/>
    <property type="match status" value="1"/>
</dbReference>
<accession>A0A419T6C2</accession>
<dbReference type="SUPFAM" id="SSF75005">
    <property type="entry name" value="Arabinanase/levansucrase/invertase"/>
    <property type="match status" value="1"/>
</dbReference>
<evidence type="ECO:0000313" key="2">
    <source>
        <dbReference type="Proteomes" id="UP000284277"/>
    </source>
</evidence>
<dbReference type="PANTHER" id="PTHR43301">
    <property type="entry name" value="ARABINAN ENDO-1,5-ALPHA-L-ARABINOSIDASE"/>
    <property type="match status" value="1"/>
</dbReference>
<dbReference type="EMBL" id="MCIA01000008">
    <property type="protein sequence ID" value="RKD33114.1"/>
    <property type="molecule type" value="Genomic_DNA"/>
</dbReference>
<dbReference type="InterPro" id="IPR023296">
    <property type="entry name" value="Glyco_hydro_beta-prop_sf"/>
</dbReference>
<dbReference type="Gene3D" id="2.115.10.20">
    <property type="entry name" value="Glycosyl hydrolase domain, family 43"/>
    <property type="match status" value="1"/>
</dbReference>